<protein>
    <submittedName>
        <fullName evidence="1">Uncharacterized protein</fullName>
    </submittedName>
</protein>
<gene>
    <name evidence="1" type="primary">Contig15650.g16671</name>
    <name evidence="1" type="ORF">STYLEM_1005</name>
</gene>
<name>A0A077ZUA7_STYLE</name>
<reference evidence="1 2" key="1">
    <citation type="submission" date="2014-06" db="EMBL/GenBank/DDBJ databases">
        <authorList>
            <person name="Swart Estienne"/>
        </authorList>
    </citation>
    <scope>NUCLEOTIDE SEQUENCE [LARGE SCALE GENOMIC DNA]</scope>
    <source>
        <strain evidence="1 2">130c</strain>
    </source>
</reference>
<sequence length="480" mass="55560">MYNFISLYQQQETQSKQANMKLIRSFVFIHDDYLDLLNIYLDPIKNKLAVAFFAPQLSVNLRYSIFTVLDYSNQGRIMQEFRKIYSSANGYQFLFIRFKYSSLYEGLICGFIKGNQFSTSVALAISYPFPYYFDLASNAYSTVDINSVEIIELGQSVEALIKDSDQFTALPFYFGLKDQALKNDTYQLIQNTNRTLKIQQVNEKFEYLIGNPALFIRFQPCIYDQQCQDLIITYTISTENLKILPQFFRFVDDQLLLIVLTDDLSYSGDYLLTLTCSLVDEFSNSTSFYVNLAKSKEQNVYQPNYPPLFYLDPKNITLMAGSKLKLRLPDYFDPNPKDKVKISVQTLNKYPQFFQLLDGNFLEVNAGINELKTFQIIITLKDNNIRPLETQYLIYATFIPTDEGQMNNTNIKITNNTKIDIQKDLGLDSQIYVGKLSPQGIIIIQFEKPLNLTELVNYRSLVQLVQHSNQILKSIDNILL</sequence>
<keyword evidence="2" id="KW-1185">Reference proteome</keyword>
<evidence type="ECO:0000313" key="2">
    <source>
        <dbReference type="Proteomes" id="UP000039865"/>
    </source>
</evidence>
<organism evidence="1 2">
    <name type="scientific">Stylonychia lemnae</name>
    <name type="common">Ciliate</name>
    <dbReference type="NCBI Taxonomy" id="5949"/>
    <lineage>
        <taxon>Eukaryota</taxon>
        <taxon>Sar</taxon>
        <taxon>Alveolata</taxon>
        <taxon>Ciliophora</taxon>
        <taxon>Intramacronucleata</taxon>
        <taxon>Spirotrichea</taxon>
        <taxon>Stichotrichia</taxon>
        <taxon>Sporadotrichida</taxon>
        <taxon>Oxytrichidae</taxon>
        <taxon>Stylonychinae</taxon>
        <taxon>Stylonychia</taxon>
    </lineage>
</organism>
<evidence type="ECO:0000313" key="1">
    <source>
        <dbReference type="EMBL" id="CDW72051.1"/>
    </source>
</evidence>
<dbReference type="EMBL" id="CCKQ01000961">
    <property type="protein sequence ID" value="CDW72051.1"/>
    <property type="molecule type" value="Genomic_DNA"/>
</dbReference>
<dbReference type="AlphaFoldDB" id="A0A077ZUA7"/>
<proteinExistence type="predicted"/>
<dbReference type="Proteomes" id="UP000039865">
    <property type="component" value="Unassembled WGS sequence"/>
</dbReference>
<dbReference type="InParanoid" id="A0A077ZUA7"/>
<accession>A0A077ZUA7</accession>